<dbReference type="InterPro" id="IPR019991">
    <property type="entry name" value="GTP-bd_ribosome_bgen"/>
</dbReference>
<dbReference type="InterPro" id="IPR030378">
    <property type="entry name" value="G_CP_dom"/>
</dbReference>
<dbReference type="CDD" id="cd01856">
    <property type="entry name" value="YlqF"/>
    <property type="match status" value="1"/>
</dbReference>
<evidence type="ECO:0000256" key="3">
    <source>
        <dbReference type="PIRNR" id="PIRNR006230"/>
    </source>
</evidence>
<keyword evidence="1 3" id="KW-0547">Nucleotide-binding</keyword>
<dbReference type="HOGENOM" id="CLU_011106_1_0_0"/>
<dbReference type="OrthoDB" id="9779790at2"/>
<dbReference type="STRING" id="521045.Kole_0929"/>
<accession>C5CGX3</accession>
<evidence type="ECO:0000259" key="5">
    <source>
        <dbReference type="PROSITE" id="PS51721"/>
    </source>
</evidence>
<dbReference type="GO" id="GO:0005525">
    <property type="term" value="F:GTP binding"/>
    <property type="evidence" value="ECO:0007669"/>
    <property type="project" value="UniProtKB-KW"/>
</dbReference>
<dbReference type="EMBL" id="CP001634">
    <property type="protein sequence ID" value="ACR79638.1"/>
    <property type="molecule type" value="Genomic_DNA"/>
</dbReference>
<dbReference type="PIRSF" id="PIRSF006230">
    <property type="entry name" value="MG442"/>
    <property type="match status" value="1"/>
</dbReference>
<protein>
    <recommendedName>
        <fullName evidence="3">Ribosome biogenesis GTPase A</fullName>
    </recommendedName>
</protein>
<dbReference type="Gene3D" id="1.10.1580.10">
    <property type="match status" value="1"/>
</dbReference>
<dbReference type="Pfam" id="PF01926">
    <property type="entry name" value="MMR_HSR1"/>
    <property type="match status" value="1"/>
</dbReference>
<reference evidence="6 7" key="2">
    <citation type="journal article" date="2011" name="J. Bacteriol.">
        <title>Genome Sequence of Kosmotoga olearia Strain TBF 19.5.1, a Thermophilic Bacterium with a Wide Growth Temperature Range, Isolated from the Troll B Oil Platform in the North Sea.</title>
        <authorList>
            <person name="Swithers K.S."/>
            <person name="Dipippo J.L."/>
            <person name="Bruce D.C."/>
            <person name="Detter C."/>
            <person name="Tapia R."/>
            <person name="Han S."/>
            <person name="Goodwin L.A."/>
            <person name="Han J."/>
            <person name="Woyke T."/>
            <person name="Pitluck S."/>
            <person name="Pennacchio L."/>
            <person name="Nolan M."/>
            <person name="Mikhailova N."/>
            <person name="Land M.L."/>
            <person name="Nesbo C.L."/>
            <person name="Gogarten J.P."/>
            <person name="Noll K.M."/>
        </authorList>
    </citation>
    <scope>NUCLEOTIDE SEQUENCE [LARGE SCALE GENOMIC DNA]</scope>
    <source>
        <strain evidence="7">ATCC BAA-1733 / DSM 21960 / TBF 19.5.1</strain>
    </source>
</reference>
<name>C5CGX3_KOSOT</name>
<dbReference type="RefSeq" id="WP_015868300.1">
    <property type="nucleotide sequence ID" value="NC_012785.1"/>
</dbReference>
<comment type="function">
    <text evidence="3">Required for a late step of 50S ribosomal subunit assembly. Has GTPase activity.</text>
</comment>
<feature type="binding site" evidence="4">
    <location>
        <position position="161"/>
    </location>
    <ligand>
        <name>GTP</name>
        <dbReference type="ChEBI" id="CHEBI:37565"/>
    </ligand>
</feature>
<feature type="domain" description="CP-type G" evidence="5">
    <location>
        <begin position="12"/>
        <end position="165"/>
    </location>
</feature>
<dbReference type="NCBIfam" id="TIGR03596">
    <property type="entry name" value="GTPase_YlqF"/>
    <property type="match status" value="1"/>
</dbReference>
<dbReference type="Gene3D" id="3.40.50.300">
    <property type="entry name" value="P-loop containing nucleotide triphosphate hydrolases"/>
    <property type="match status" value="1"/>
</dbReference>
<comment type="similarity">
    <text evidence="3">Belongs to the TRAFAC class YlqF/YawG GTPase family. MTG1 subfamily.</text>
</comment>
<evidence type="ECO:0000256" key="4">
    <source>
        <dbReference type="PIRSR" id="PIRSR006230-1"/>
    </source>
</evidence>
<evidence type="ECO:0000313" key="7">
    <source>
        <dbReference type="Proteomes" id="UP000002382"/>
    </source>
</evidence>
<dbReference type="InterPro" id="IPR006073">
    <property type="entry name" value="GTP-bd"/>
</dbReference>
<dbReference type="AlphaFoldDB" id="C5CGX3"/>
<dbReference type="InterPro" id="IPR016478">
    <property type="entry name" value="GTPase_MTG1"/>
</dbReference>
<evidence type="ECO:0000256" key="2">
    <source>
        <dbReference type="ARBA" id="ARBA00023134"/>
    </source>
</evidence>
<keyword evidence="2 3" id="KW-0342">GTP-binding</keyword>
<feature type="binding site" evidence="4">
    <location>
        <begin position="117"/>
        <end position="122"/>
    </location>
    <ligand>
        <name>GTP</name>
        <dbReference type="ChEBI" id="CHEBI:37565"/>
    </ligand>
</feature>
<keyword evidence="3" id="KW-0963">Cytoplasm</keyword>
<gene>
    <name evidence="6" type="ordered locus">Kole_0929</name>
</gene>
<dbReference type="InterPro" id="IPR023179">
    <property type="entry name" value="GTP-bd_ortho_bundle_sf"/>
</dbReference>
<dbReference type="KEGG" id="kol:Kole_0929"/>
<dbReference type="eggNOG" id="COG1161">
    <property type="taxonomic scope" value="Bacteria"/>
</dbReference>
<dbReference type="SUPFAM" id="SSF52540">
    <property type="entry name" value="P-loop containing nucleoside triphosphate hydrolases"/>
    <property type="match status" value="1"/>
</dbReference>
<feature type="binding site" evidence="4">
    <location>
        <begin position="55"/>
        <end position="58"/>
    </location>
    <ligand>
        <name>GTP</name>
        <dbReference type="ChEBI" id="CHEBI:37565"/>
    </ligand>
</feature>
<dbReference type="Proteomes" id="UP000002382">
    <property type="component" value="Chromosome"/>
</dbReference>
<dbReference type="PRINTS" id="PR00326">
    <property type="entry name" value="GTP1OBG"/>
</dbReference>
<dbReference type="GO" id="GO:0006412">
    <property type="term" value="P:translation"/>
    <property type="evidence" value="ECO:0007669"/>
    <property type="project" value="TreeGrafter"/>
</dbReference>
<dbReference type="PANTHER" id="PTHR45782:SF4">
    <property type="entry name" value="MITOCHONDRIAL RIBOSOME-ASSOCIATED GTPASE 1"/>
    <property type="match status" value="1"/>
</dbReference>
<keyword evidence="7" id="KW-1185">Reference proteome</keyword>
<sequence length="280" mass="32103">MWYPGHIEKAKKNIQKHLKIVDAIVELVDARIPYTSRAYEYEKLFGNKQRILVLNKEDLADPAITSRWQKYFLKGNVPILKINLKSADARRFLTKKVFPLIKSRYAEKRIMIVGIPNVGKSTFINRLKGKKSLVVGNTPGVTRGVQWITVSKQLMVLDTPGILYTRLHSPSIITKLAAVGSLPLEKLDILEAFRDVFTLLTERYGTAVLSGLIDINTDDPFEFLENFTEKRRFLQSRGELNLERGAFAFLRELANGKFGRFSYETPEEIEQLVSQKKEKQ</sequence>
<organism evidence="6 7">
    <name type="scientific">Kosmotoga olearia (strain ATCC BAA-1733 / DSM 21960 / TBF 19.5.1)</name>
    <dbReference type="NCBI Taxonomy" id="521045"/>
    <lineage>
        <taxon>Bacteria</taxon>
        <taxon>Thermotogati</taxon>
        <taxon>Thermotogota</taxon>
        <taxon>Thermotogae</taxon>
        <taxon>Kosmotogales</taxon>
        <taxon>Kosmotogaceae</taxon>
        <taxon>Kosmotoga</taxon>
    </lineage>
</organism>
<reference evidence="6 7" key="1">
    <citation type="submission" date="2009-06" db="EMBL/GenBank/DDBJ databases">
        <title>Complete sequence of Thermotogales bacterium TBF 19.5.1.</title>
        <authorList>
            <consortium name="US DOE Joint Genome Institute"/>
            <person name="Lucas S."/>
            <person name="Copeland A."/>
            <person name="Lapidus A."/>
            <person name="Glavina del Rio T."/>
            <person name="Tice H."/>
            <person name="Bruce D."/>
            <person name="Goodwin L."/>
            <person name="Pitluck S."/>
            <person name="Chertkov O."/>
            <person name="Brettin T."/>
            <person name="Detter J.C."/>
            <person name="Han C."/>
            <person name="Schmutz J."/>
            <person name="Larimer F."/>
            <person name="Land M."/>
            <person name="Hauser L."/>
            <person name="Kyrpides N."/>
            <person name="Ovchinnikova G."/>
            <person name="Noll K."/>
        </authorList>
    </citation>
    <scope>NUCLEOTIDE SEQUENCE [LARGE SCALE GENOMIC DNA]</scope>
    <source>
        <strain evidence="7">ATCC BAA-1733 / DSM 21960 / TBF 19.5.1</strain>
    </source>
</reference>
<dbReference type="GO" id="GO:0003924">
    <property type="term" value="F:GTPase activity"/>
    <property type="evidence" value="ECO:0007669"/>
    <property type="project" value="TreeGrafter"/>
</dbReference>
<proteinExistence type="inferred from homology"/>
<evidence type="ECO:0000256" key="1">
    <source>
        <dbReference type="ARBA" id="ARBA00022741"/>
    </source>
</evidence>
<comment type="subcellular location">
    <subcellularLocation>
        <location evidence="3">Cytoplasm</location>
    </subcellularLocation>
</comment>
<dbReference type="PROSITE" id="PS51721">
    <property type="entry name" value="G_CP"/>
    <property type="match status" value="1"/>
</dbReference>
<dbReference type="PANTHER" id="PTHR45782">
    <property type="entry name" value="MITOCHONDRIAL RIBOSOME-ASSOCIATED GTPASE 1"/>
    <property type="match status" value="1"/>
</dbReference>
<dbReference type="GO" id="GO:0005737">
    <property type="term" value="C:cytoplasm"/>
    <property type="evidence" value="ECO:0007669"/>
    <property type="project" value="UniProtKB-SubCell"/>
</dbReference>
<evidence type="ECO:0000313" key="6">
    <source>
        <dbReference type="EMBL" id="ACR79638.1"/>
    </source>
</evidence>
<dbReference type="InterPro" id="IPR027417">
    <property type="entry name" value="P-loop_NTPase"/>
</dbReference>